<dbReference type="InterPro" id="IPR006860">
    <property type="entry name" value="FecR"/>
</dbReference>
<feature type="domain" description="FecR protein" evidence="2">
    <location>
        <begin position="123"/>
        <end position="217"/>
    </location>
</feature>
<dbReference type="Gene3D" id="2.60.120.1440">
    <property type="match status" value="1"/>
</dbReference>
<evidence type="ECO:0000313" key="4">
    <source>
        <dbReference type="EMBL" id="SCC19409.1"/>
    </source>
</evidence>
<dbReference type="Pfam" id="PF04773">
    <property type="entry name" value="FecR"/>
    <property type="match status" value="1"/>
</dbReference>
<dbReference type="PIRSF" id="PIRSF018266">
    <property type="entry name" value="FecR"/>
    <property type="match status" value="1"/>
</dbReference>
<dbReference type="STRING" id="1335309.GA0116948_104164"/>
<organism evidence="4 5">
    <name type="scientific">Chitinophaga costaii</name>
    <dbReference type="NCBI Taxonomy" id="1335309"/>
    <lineage>
        <taxon>Bacteria</taxon>
        <taxon>Pseudomonadati</taxon>
        <taxon>Bacteroidota</taxon>
        <taxon>Chitinophagia</taxon>
        <taxon>Chitinophagales</taxon>
        <taxon>Chitinophagaceae</taxon>
        <taxon>Chitinophaga</taxon>
    </lineage>
</organism>
<dbReference type="InterPro" id="IPR012373">
    <property type="entry name" value="Ferrdict_sens_TM"/>
</dbReference>
<feature type="domain" description="Protein FecR C-terminal" evidence="3">
    <location>
        <begin position="283"/>
        <end position="349"/>
    </location>
</feature>
<keyword evidence="1" id="KW-0812">Transmembrane</keyword>
<dbReference type="PANTHER" id="PTHR30273:SF2">
    <property type="entry name" value="PROTEIN FECR"/>
    <property type="match status" value="1"/>
</dbReference>
<evidence type="ECO:0000313" key="5">
    <source>
        <dbReference type="Proteomes" id="UP000242818"/>
    </source>
</evidence>
<keyword evidence="1" id="KW-1133">Transmembrane helix</keyword>
<sequence length="351" mass="39757">MDKDRTWYLMGKKVAGEATAAEMAELERLLRETPEARYTMEVLASVWKLSEKPEDQAMAEMAFRHQWARLESKTAQQVHTPTLELYRWKRAVVAVAAMFVCFTALWFLLQRSFKSLPLAHRELVTHKGSRSKLLLPDGSSVWLNAGSKLTYAADGDAAHVREVTLAGEGYFEVAPMPGKPFIIHTSDIQVNVLGTVVNVRAYPEDELLETTLISGSVAVEWNDLSKSAIYLRPNQKMIVRKVPHKSLMGIDAISPTCQITVVRPIALHHKTLNPEISWVNNTLVFQDESFLAAVVKMERWYNCRITLADKKLASFHFTGTFEDESLEQALMAMQCIHPFHFKIMDSTVSIY</sequence>
<evidence type="ECO:0000259" key="3">
    <source>
        <dbReference type="Pfam" id="PF16344"/>
    </source>
</evidence>
<feature type="transmembrane region" description="Helical" evidence="1">
    <location>
        <begin position="91"/>
        <end position="109"/>
    </location>
</feature>
<keyword evidence="5" id="KW-1185">Reference proteome</keyword>
<accession>A0A1C4CK17</accession>
<dbReference type="Pfam" id="PF16344">
    <property type="entry name" value="FecR_C"/>
    <property type="match status" value="1"/>
</dbReference>
<dbReference type="OrthoDB" id="1523735at2"/>
<proteinExistence type="predicted"/>
<dbReference type="RefSeq" id="WP_089710821.1">
    <property type="nucleotide sequence ID" value="NZ_FMAR01000004.1"/>
</dbReference>
<dbReference type="AlphaFoldDB" id="A0A1C4CK17"/>
<name>A0A1C4CK17_9BACT</name>
<dbReference type="EMBL" id="FMAR01000004">
    <property type="protein sequence ID" value="SCC19409.1"/>
    <property type="molecule type" value="Genomic_DNA"/>
</dbReference>
<dbReference type="PANTHER" id="PTHR30273">
    <property type="entry name" value="PERIPLASMIC SIGNAL SENSOR AND SIGMA FACTOR ACTIVATOR FECR-RELATED"/>
    <property type="match status" value="1"/>
</dbReference>
<protein>
    <submittedName>
        <fullName evidence="4">FecR family protein</fullName>
    </submittedName>
</protein>
<dbReference type="GO" id="GO:0016989">
    <property type="term" value="F:sigma factor antagonist activity"/>
    <property type="evidence" value="ECO:0007669"/>
    <property type="project" value="TreeGrafter"/>
</dbReference>
<dbReference type="Proteomes" id="UP000242818">
    <property type="component" value="Unassembled WGS sequence"/>
</dbReference>
<gene>
    <name evidence="4" type="ORF">GA0116948_104164</name>
</gene>
<evidence type="ECO:0000259" key="2">
    <source>
        <dbReference type="Pfam" id="PF04773"/>
    </source>
</evidence>
<dbReference type="Gene3D" id="3.55.50.30">
    <property type="match status" value="1"/>
</dbReference>
<reference evidence="4 5" key="1">
    <citation type="submission" date="2016-08" db="EMBL/GenBank/DDBJ databases">
        <authorList>
            <person name="Seilhamer J.J."/>
        </authorList>
    </citation>
    <scope>NUCLEOTIDE SEQUENCE [LARGE SCALE GENOMIC DNA]</scope>
    <source>
        <strain evidence="4 5">A37T2</strain>
    </source>
</reference>
<keyword evidence="1" id="KW-0472">Membrane</keyword>
<evidence type="ECO:0000256" key="1">
    <source>
        <dbReference type="SAM" id="Phobius"/>
    </source>
</evidence>
<dbReference type="InterPro" id="IPR032508">
    <property type="entry name" value="FecR_C"/>
</dbReference>